<accession>A0ABY7GGZ9</accession>
<proteinExistence type="inferred from homology"/>
<evidence type="ECO:0000313" key="4">
    <source>
        <dbReference type="EMBL" id="WAR44089.1"/>
    </source>
</evidence>
<reference evidence="4" key="1">
    <citation type="submission" date="2022-11" db="EMBL/GenBank/DDBJ databases">
        <title>Methylomonas rapida sp. nov., Carotenoid-Producing Obligate Methanotrophs with High Growth Characteristics and Biotechnological Potential.</title>
        <authorList>
            <person name="Tikhonova E.N."/>
            <person name="Suleimanov R.Z."/>
            <person name="Miroshnikov K."/>
            <person name="Oshkin I.Y."/>
            <person name="Belova S.E."/>
            <person name="Danilova O.V."/>
            <person name="Ashikhmin A."/>
            <person name="Konopkin A."/>
            <person name="But S.Y."/>
            <person name="Khmelenina V.N."/>
            <person name="Kuznetsov N."/>
            <person name="Pimenov N.V."/>
            <person name="Dedysh S.N."/>
        </authorList>
    </citation>
    <scope>NUCLEOTIDE SEQUENCE</scope>
    <source>
        <strain evidence="4">MP1</strain>
    </source>
</reference>
<evidence type="ECO:0000256" key="1">
    <source>
        <dbReference type="ARBA" id="ARBA00005125"/>
    </source>
</evidence>
<comment type="similarity">
    <text evidence="2">Belongs to the NAD(P)-dependent epimerase/dehydratase family.</text>
</comment>
<sequence>MHTKDNPSKRALILGAAGFIGSHLVQRLNAGNEFTHLALAGHGVAQKYYSSNMMIFDGLIDSNMLNQCPTPDVILFAAGSASVGASIENPTKDFKLSIPSLVDLLDKLRTNWPRSRLVYISSAAVYGESSSIATPTQSQLLPLSPYGLHKKISEELILFELIRNRLDAVIVRPFSIYGPGLKKQLLWDALNKAQLGHYSFFGTGNEMRDWIFVDDLVSLLVDISLYPERFPTILNIGTGIPVSVANILRKLYTAFGIWQSPTFVNVNKAGDPCDLSADPMEQTPYSSYFKTPLDKGLQHYVNWFRSIQQ</sequence>
<dbReference type="SUPFAM" id="SSF51735">
    <property type="entry name" value="NAD(P)-binding Rossmann-fold domains"/>
    <property type="match status" value="1"/>
</dbReference>
<dbReference type="PANTHER" id="PTHR43000">
    <property type="entry name" value="DTDP-D-GLUCOSE 4,6-DEHYDRATASE-RELATED"/>
    <property type="match status" value="1"/>
</dbReference>
<dbReference type="CDD" id="cd08946">
    <property type="entry name" value="SDR_e"/>
    <property type="match status" value="1"/>
</dbReference>
<evidence type="ECO:0000313" key="5">
    <source>
        <dbReference type="Proteomes" id="UP001162780"/>
    </source>
</evidence>
<dbReference type="Gene3D" id="3.90.25.10">
    <property type="entry name" value="UDP-galactose 4-epimerase, domain 1"/>
    <property type="match status" value="1"/>
</dbReference>
<dbReference type="Proteomes" id="UP001162780">
    <property type="component" value="Chromosome"/>
</dbReference>
<keyword evidence="5" id="KW-1185">Reference proteome</keyword>
<evidence type="ECO:0000256" key="2">
    <source>
        <dbReference type="ARBA" id="ARBA00007637"/>
    </source>
</evidence>
<evidence type="ECO:0000259" key="3">
    <source>
        <dbReference type="Pfam" id="PF01370"/>
    </source>
</evidence>
<dbReference type="RefSeq" id="WP_255189077.1">
    <property type="nucleotide sequence ID" value="NZ_CP113517.1"/>
</dbReference>
<gene>
    <name evidence="4" type="ORF">NM686_017185</name>
</gene>
<dbReference type="Gene3D" id="3.40.50.720">
    <property type="entry name" value="NAD(P)-binding Rossmann-like Domain"/>
    <property type="match status" value="1"/>
</dbReference>
<dbReference type="InterPro" id="IPR001509">
    <property type="entry name" value="Epimerase_deHydtase"/>
</dbReference>
<dbReference type="EMBL" id="CP113517">
    <property type="protein sequence ID" value="WAR44089.1"/>
    <property type="molecule type" value="Genomic_DNA"/>
</dbReference>
<comment type="pathway">
    <text evidence="1">Bacterial outer membrane biogenesis; LPS O-antigen biosynthesis.</text>
</comment>
<name>A0ABY7GGZ9_9GAMM</name>
<dbReference type="InterPro" id="IPR036291">
    <property type="entry name" value="NAD(P)-bd_dom_sf"/>
</dbReference>
<organism evidence="4 5">
    <name type="scientific">Methylomonas rapida</name>
    <dbReference type="NCBI Taxonomy" id="2963939"/>
    <lineage>
        <taxon>Bacteria</taxon>
        <taxon>Pseudomonadati</taxon>
        <taxon>Pseudomonadota</taxon>
        <taxon>Gammaproteobacteria</taxon>
        <taxon>Methylococcales</taxon>
        <taxon>Methylococcaceae</taxon>
        <taxon>Methylomonas</taxon>
    </lineage>
</organism>
<protein>
    <submittedName>
        <fullName evidence="4">SDR family oxidoreductase</fullName>
    </submittedName>
</protein>
<dbReference type="Pfam" id="PF01370">
    <property type="entry name" value="Epimerase"/>
    <property type="match status" value="1"/>
</dbReference>
<feature type="domain" description="NAD-dependent epimerase/dehydratase" evidence="3">
    <location>
        <begin position="11"/>
        <end position="237"/>
    </location>
</feature>